<keyword evidence="1" id="KW-0812">Transmembrane</keyword>
<gene>
    <name evidence="2" type="ORF">METZ01_LOCUS204208</name>
</gene>
<dbReference type="EMBL" id="UINC01045061">
    <property type="protein sequence ID" value="SVB51354.1"/>
    <property type="molecule type" value="Genomic_DNA"/>
</dbReference>
<feature type="transmembrane region" description="Helical" evidence="1">
    <location>
        <begin position="37"/>
        <end position="54"/>
    </location>
</feature>
<feature type="transmembrane region" description="Helical" evidence="1">
    <location>
        <begin position="12"/>
        <end position="31"/>
    </location>
</feature>
<protein>
    <submittedName>
        <fullName evidence="2">Uncharacterized protein</fullName>
    </submittedName>
</protein>
<evidence type="ECO:0000313" key="2">
    <source>
        <dbReference type="EMBL" id="SVB51354.1"/>
    </source>
</evidence>
<keyword evidence="1" id="KW-1133">Transmembrane helix</keyword>
<reference evidence="2" key="1">
    <citation type="submission" date="2018-05" db="EMBL/GenBank/DDBJ databases">
        <authorList>
            <person name="Lanie J.A."/>
            <person name="Ng W.-L."/>
            <person name="Kazmierczak K.M."/>
            <person name="Andrzejewski T.M."/>
            <person name="Davidsen T.M."/>
            <person name="Wayne K.J."/>
            <person name="Tettelin H."/>
            <person name="Glass J.I."/>
            <person name="Rusch D."/>
            <person name="Podicherti R."/>
            <person name="Tsui H.-C.T."/>
            <person name="Winkler M.E."/>
        </authorList>
    </citation>
    <scope>NUCLEOTIDE SEQUENCE</scope>
</reference>
<proteinExistence type="predicted"/>
<sequence>MGNKKINISITWVVRILWMLSFVLLLFIKNFSSPWKWSYIGFIVLLTILTIFRIKESQKIWYQESDTDN</sequence>
<evidence type="ECO:0000256" key="1">
    <source>
        <dbReference type="SAM" id="Phobius"/>
    </source>
</evidence>
<organism evidence="2">
    <name type="scientific">marine metagenome</name>
    <dbReference type="NCBI Taxonomy" id="408172"/>
    <lineage>
        <taxon>unclassified sequences</taxon>
        <taxon>metagenomes</taxon>
        <taxon>ecological metagenomes</taxon>
    </lineage>
</organism>
<dbReference type="AlphaFoldDB" id="A0A382EML9"/>
<keyword evidence="1" id="KW-0472">Membrane</keyword>
<name>A0A382EML9_9ZZZZ</name>
<accession>A0A382EML9</accession>